<evidence type="ECO:0000313" key="3">
    <source>
        <dbReference type="Proteomes" id="UP000009186"/>
    </source>
</evidence>
<organism evidence="2 3">
    <name type="scientific">Flavobacterium branchiophilum (strain FL-15)</name>
    <dbReference type="NCBI Taxonomy" id="1034807"/>
    <lineage>
        <taxon>Bacteria</taxon>
        <taxon>Pseudomonadati</taxon>
        <taxon>Bacteroidota</taxon>
        <taxon>Flavobacteriia</taxon>
        <taxon>Flavobacteriales</taxon>
        <taxon>Flavobacteriaceae</taxon>
        <taxon>Flavobacterium</taxon>
    </lineage>
</organism>
<evidence type="ECO:0000259" key="1">
    <source>
        <dbReference type="Pfam" id="PF13648"/>
    </source>
</evidence>
<sequence length="367" mass="43008">MRQFIIISLLLICNTIFSQNENKELTGKWVYLSFNTEGLSKKIQKSLNESNSLFENLFMIFNNDMTAEQSVNSGETFQMNYKIENNKIFFLLENGQKQSFNFRFKNNNLYIKNGDFEQIYTKDKTYTPKLINKQNEISNNNLFGKWIFSDFKKEGLSKQQINDLNEMKPMFQDSYIVYRNDYSYSQVNAKGKEVKGSFTLEKDKVNLTLNNGNKSTDNYKLNGDELVIFDNDFAMIFKRDKSFIDKKNTTEEKKVSIKTTSITESDLIGKWYITEFIKPNRSKEQLALLKSMVEGSNFVFKVKNNYDVEMMKIKEKGKWQLSEKGDELTLIKQDKSETLYKIISLENNELLLNLGVSEEQLKLSKKK</sequence>
<keyword evidence="3" id="KW-1185">Reference proteome</keyword>
<dbReference type="RefSeq" id="WP_014083990.1">
    <property type="nucleotide sequence ID" value="NC_016001.1"/>
</dbReference>
<dbReference type="Pfam" id="PF13648">
    <property type="entry name" value="Lipocalin_4"/>
    <property type="match status" value="1"/>
</dbReference>
<protein>
    <recommendedName>
        <fullName evidence="1">Lipocalin-like domain-containing protein</fullName>
    </recommendedName>
</protein>
<accession>G2Z0X8</accession>
<dbReference type="KEGG" id="fbr:FBFL15_1457"/>
<dbReference type="InterPro" id="IPR024311">
    <property type="entry name" value="Lipocalin-like"/>
</dbReference>
<evidence type="ECO:0000313" key="2">
    <source>
        <dbReference type="EMBL" id="CCB69523.1"/>
    </source>
</evidence>
<name>G2Z0X8_FLABF</name>
<dbReference type="AlphaFoldDB" id="G2Z0X8"/>
<dbReference type="HOGENOM" id="CLU_753869_0_0_10"/>
<feature type="domain" description="Lipocalin-like" evidence="1">
    <location>
        <begin position="142"/>
        <end position="228"/>
    </location>
</feature>
<reference evidence="2 3" key="1">
    <citation type="journal article" date="2011" name="Appl. Environ. Microbiol.">
        <title>Complete genome sequence of the fish pathogen Flavobacterium branchiophilum.</title>
        <authorList>
            <consortium name="1:IP"/>
            <consortium name="Microbial Evolutionary Genomics,F-75015 Paris"/>
            <consortium name="France 2:CNRS"/>
            <consortium name="URA2171"/>
            <consortium name="F-75015 Paris,France 3:Unite de Virologie et Immunologie Mol."/>
            <consortium name="INRA,78352 Jouy en Josas Cedex"/>
            <consortium name="France. 4:Unite de Mathemathique"/>
            <consortium name="Informatique et Genome,INRA"/>
            <consortium name="78352 Jouy en Josas Cedex"/>
            <consortium name="France. 5:CEA/Genoscope"/>
            <consortium name="Evry"/>
            <consortium name="France"/>
            <person name="Touchon M."/>
            <person name="Barbier P."/>
            <person name="Bernardet J.F."/>
            <person name="Loux V."/>
            <person name="Vacherie B."/>
            <person name="Barbe V."/>
            <person name="Rocha E.P."/>
            <person name="Duchaud E."/>
        </authorList>
    </citation>
    <scope>NUCLEOTIDE SEQUENCE [LARGE SCALE GENOMIC DNA]</scope>
    <source>
        <strain evidence="2 3">FL-15</strain>
    </source>
</reference>
<dbReference type="Proteomes" id="UP000009186">
    <property type="component" value="Chromosome"/>
</dbReference>
<proteinExistence type="predicted"/>
<gene>
    <name evidence="2" type="ordered locus">FBFL15_1457</name>
</gene>
<dbReference type="EMBL" id="FQ859183">
    <property type="protein sequence ID" value="CCB69523.1"/>
    <property type="molecule type" value="Genomic_DNA"/>
</dbReference>